<dbReference type="InterPro" id="IPR014001">
    <property type="entry name" value="Helicase_ATP-bd"/>
</dbReference>
<dbReference type="PROSITE" id="PS51192">
    <property type="entry name" value="HELICASE_ATP_BIND_1"/>
    <property type="match status" value="1"/>
</dbReference>
<dbReference type="SMART" id="SM00490">
    <property type="entry name" value="HELICc"/>
    <property type="match status" value="1"/>
</dbReference>
<dbReference type="GO" id="GO:0016787">
    <property type="term" value="F:hydrolase activity"/>
    <property type="evidence" value="ECO:0007669"/>
    <property type="project" value="UniProtKB-KW"/>
</dbReference>
<dbReference type="GO" id="GO:0003724">
    <property type="term" value="F:RNA helicase activity"/>
    <property type="evidence" value="ECO:0007669"/>
    <property type="project" value="UniProtKB-EC"/>
</dbReference>
<evidence type="ECO:0000256" key="6">
    <source>
        <dbReference type="SAM" id="MobiDB-lite"/>
    </source>
</evidence>
<feature type="region of interest" description="Disordered" evidence="6">
    <location>
        <begin position="646"/>
        <end position="686"/>
    </location>
</feature>
<evidence type="ECO:0000259" key="7">
    <source>
        <dbReference type="PROSITE" id="PS51192"/>
    </source>
</evidence>
<keyword evidence="5" id="KW-0067">ATP-binding</keyword>
<dbReference type="CDD" id="cd18787">
    <property type="entry name" value="SF2_C_DEAD"/>
    <property type="match status" value="1"/>
</dbReference>
<dbReference type="InterPro" id="IPR027417">
    <property type="entry name" value="P-loop_NTPase"/>
</dbReference>
<keyword evidence="2" id="KW-0547">Nucleotide-binding</keyword>
<dbReference type="InterPro" id="IPR011545">
    <property type="entry name" value="DEAD/DEAH_box_helicase_dom"/>
</dbReference>
<feature type="region of interest" description="Disordered" evidence="6">
    <location>
        <begin position="1"/>
        <end position="159"/>
    </location>
</feature>
<feature type="compositionally biased region" description="Gly residues" evidence="6">
    <location>
        <begin position="118"/>
        <end position="159"/>
    </location>
</feature>
<feature type="compositionally biased region" description="Gly residues" evidence="6">
    <location>
        <begin position="37"/>
        <end position="52"/>
    </location>
</feature>
<gene>
    <name evidence="9" type="ORF">L596_028852</name>
</gene>
<sequence>MRPIPGGGRFGSDDDGFGGGSRGGRGGGRFGDDHGFGGDSFRGGHGGFGGGRGFDDADDNRFASQRASGGFRGGRGGFGGVEGSDGGFEGRGGRGGGGRGGFGGPRFGGDEDDNGFGPPIGGRGGFGGSRGGGSGFDNGDSFGGGRGGGRGSFGGGFDGGMDGGRGGGFGARNFSAEGYGSAALEDGDRPPPATYIPSVKNVDDLFQEDANSAVYAEEVEDADCLVTGIPPEDVECWDKWEDCNLPESLRDNVVNRCKYKKPRKIQMKVMPLVTKGYDVMGHAETGGGKTAAFLLPIMQKIIETPPEDQTSRCSPVALIIGPTRELVLQLSDQARKFADKTCVTVAKAYGQYNVRENIREIRSGCNILCATPGRLKHFARNGEIRWNNLRYLVLDEADHLIESNFWEDIIDIIQCEGFPKKENRQTLLFSATFAEDINNLVNMILRESHKVMVSNKDISGSACSKVRQTFMTVSKCDKNNKIFEILEKELEEIKKDAEDPSKAHVRRTLIFVEQKRTTDLVAAYLSSKEIKATSINGDRSQELREKAINDFRKEMVHVLVATDVCARGIDIHDLEHVINYDMPKDSKTYIHRIGRTGRLCEGTATTFIDPDEDGCDLCSEIKTIVEKANQQPPDFLVDVAEGRRPEGFRQDSYGGHDDVSNGYGAQENGVDGGEPITDPNEDTEDW</sequence>
<feature type="compositionally biased region" description="Gly residues" evidence="6">
    <location>
        <begin position="70"/>
        <end position="107"/>
    </location>
</feature>
<dbReference type="EC" id="3.6.4.13" evidence="1"/>
<accession>A0A4U5LZL1</accession>
<reference evidence="9 10" key="1">
    <citation type="journal article" date="2015" name="Genome Biol.">
        <title>Comparative genomics of Steinernema reveals deeply conserved gene regulatory networks.</title>
        <authorList>
            <person name="Dillman A.R."/>
            <person name="Macchietto M."/>
            <person name="Porter C.F."/>
            <person name="Rogers A."/>
            <person name="Williams B."/>
            <person name="Antoshechkin I."/>
            <person name="Lee M.M."/>
            <person name="Goodwin Z."/>
            <person name="Lu X."/>
            <person name="Lewis E.E."/>
            <person name="Goodrich-Blair H."/>
            <person name="Stock S.P."/>
            <person name="Adams B.J."/>
            <person name="Sternberg P.W."/>
            <person name="Mortazavi A."/>
        </authorList>
    </citation>
    <scope>NUCLEOTIDE SEQUENCE [LARGE SCALE GENOMIC DNA]</scope>
    <source>
        <strain evidence="9 10">ALL</strain>
    </source>
</reference>
<dbReference type="InterPro" id="IPR001650">
    <property type="entry name" value="Helicase_C-like"/>
</dbReference>
<dbReference type="OrthoDB" id="196131at2759"/>
<feature type="compositionally biased region" description="Gly residues" evidence="6">
    <location>
        <begin position="1"/>
        <end position="10"/>
    </location>
</feature>
<dbReference type="GO" id="GO:0005524">
    <property type="term" value="F:ATP binding"/>
    <property type="evidence" value="ECO:0007669"/>
    <property type="project" value="UniProtKB-KW"/>
</dbReference>
<keyword evidence="3" id="KW-0378">Hydrolase</keyword>
<evidence type="ECO:0000313" key="10">
    <source>
        <dbReference type="Proteomes" id="UP000298663"/>
    </source>
</evidence>
<dbReference type="PANTHER" id="PTHR47958">
    <property type="entry name" value="ATP-DEPENDENT RNA HELICASE DBP3"/>
    <property type="match status" value="1"/>
</dbReference>
<protein>
    <recommendedName>
        <fullName evidence="1">RNA helicase</fullName>
        <ecNumber evidence="1">3.6.4.13</ecNumber>
    </recommendedName>
</protein>
<dbReference type="SMART" id="SM00487">
    <property type="entry name" value="DEXDc"/>
    <property type="match status" value="1"/>
</dbReference>
<dbReference type="Proteomes" id="UP000298663">
    <property type="component" value="Unassembled WGS sequence"/>
</dbReference>
<evidence type="ECO:0000256" key="4">
    <source>
        <dbReference type="ARBA" id="ARBA00022806"/>
    </source>
</evidence>
<dbReference type="Pfam" id="PF00271">
    <property type="entry name" value="Helicase_C"/>
    <property type="match status" value="1"/>
</dbReference>
<feature type="compositionally biased region" description="Gly residues" evidence="6">
    <location>
        <begin position="17"/>
        <end position="29"/>
    </location>
</feature>
<organism evidence="9 10">
    <name type="scientific">Steinernema carpocapsae</name>
    <name type="common">Entomopathogenic nematode</name>
    <dbReference type="NCBI Taxonomy" id="34508"/>
    <lineage>
        <taxon>Eukaryota</taxon>
        <taxon>Metazoa</taxon>
        <taxon>Ecdysozoa</taxon>
        <taxon>Nematoda</taxon>
        <taxon>Chromadorea</taxon>
        <taxon>Rhabditida</taxon>
        <taxon>Tylenchina</taxon>
        <taxon>Panagrolaimomorpha</taxon>
        <taxon>Strongyloidoidea</taxon>
        <taxon>Steinernematidae</taxon>
        <taxon>Steinernema</taxon>
    </lineage>
</organism>
<dbReference type="AlphaFoldDB" id="A0A4U5LZL1"/>
<evidence type="ECO:0000256" key="3">
    <source>
        <dbReference type="ARBA" id="ARBA00022801"/>
    </source>
</evidence>
<evidence type="ECO:0000256" key="5">
    <source>
        <dbReference type="ARBA" id="ARBA00022840"/>
    </source>
</evidence>
<feature type="compositionally biased region" description="Basic and acidic residues" evidence="6">
    <location>
        <begin position="646"/>
        <end position="659"/>
    </location>
</feature>
<proteinExistence type="predicted"/>
<feature type="domain" description="Helicase ATP-binding" evidence="7">
    <location>
        <begin position="270"/>
        <end position="451"/>
    </location>
</feature>
<dbReference type="PROSITE" id="PS51194">
    <property type="entry name" value="HELICASE_CTER"/>
    <property type="match status" value="1"/>
</dbReference>
<keyword evidence="4" id="KW-0347">Helicase</keyword>
<evidence type="ECO:0000313" key="9">
    <source>
        <dbReference type="EMBL" id="TKR61789.1"/>
    </source>
</evidence>
<evidence type="ECO:0000259" key="8">
    <source>
        <dbReference type="PROSITE" id="PS51194"/>
    </source>
</evidence>
<dbReference type="EMBL" id="AZBU02000011">
    <property type="protein sequence ID" value="TKR61789.1"/>
    <property type="molecule type" value="Genomic_DNA"/>
</dbReference>
<dbReference type="GO" id="GO:0003676">
    <property type="term" value="F:nucleic acid binding"/>
    <property type="evidence" value="ECO:0007669"/>
    <property type="project" value="InterPro"/>
</dbReference>
<dbReference type="Gene3D" id="3.40.50.300">
    <property type="entry name" value="P-loop containing nucleotide triphosphate hydrolases"/>
    <property type="match status" value="2"/>
</dbReference>
<comment type="caution">
    <text evidence="9">The sequence shown here is derived from an EMBL/GenBank/DDBJ whole genome shotgun (WGS) entry which is preliminary data.</text>
</comment>
<keyword evidence="10" id="KW-1185">Reference proteome</keyword>
<name>A0A4U5LZL1_STECR</name>
<dbReference type="SUPFAM" id="SSF52540">
    <property type="entry name" value="P-loop containing nucleoside triphosphate hydrolases"/>
    <property type="match status" value="1"/>
</dbReference>
<evidence type="ECO:0000256" key="2">
    <source>
        <dbReference type="ARBA" id="ARBA00022741"/>
    </source>
</evidence>
<feature type="domain" description="Helicase C-terminal" evidence="8">
    <location>
        <begin position="485"/>
        <end position="640"/>
    </location>
</feature>
<reference evidence="9 10" key="2">
    <citation type="journal article" date="2019" name="G3 (Bethesda)">
        <title>Hybrid Assembly of the Genome of the Entomopathogenic Nematode Steinernema carpocapsae Identifies the X-Chromosome.</title>
        <authorList>
            <person name="Serra L."/>
            <person name="Macchietto M."/>
            <person name="Macias-Munoz A."/>
            <person name="McGill C.J."/>
            <person name="Rodriguez I.M."/>
            <person name="Rodriguez B."/>
            <person name="Murad R."/>
            <person name="Mortazavi A."/>
        </authorList>
    </citation>
    <scope>NUCLEOTIDE SEQUENCE [LARGE SCALE GENOMIC DNA]</scope>
    <source>
        <strain evidence="9 10">ALL</strain>
    </source>
</reference>
<dbReference type="Pfam" id="PF00270">
    <property type="entry name" value="DEAD"/>
    <property type="match status" value="1"/>
</dbReference>
<evidence type="ECO:0000256" key="1">
    <source>
        <dbReference type="ARBA" id="ARBA00012552"/>
    </source>
</evidence>